<evidence type="ECO:0000256" key="1">
    <source>
        <dbReference type="SAM" id="MobiDB-lite"/>
    </source>
</evidence>
<organism evidence="2 3">
    <name type="scientific">Microbacterium phage Burro</name>
    <dbReference type="NCBI Taxonomy" id="2315703"/>
    <lineage>
        <taxon>Viruses</taxon>
        <taxon>Duplodnaviria</taxon>
        <taxon>Heunggongvirae</taxon>
        <taxon>Uroviricota</taxon>
        <taxon>Caudoviricetes</taxon>
        <taxon>Burrovirus</taxon>
        <taxon>Burrovirus burro</taxon>
    </lineage>
</organism>
<proteinExistence type="predicted"/>
<dbReference type="Proteomes" id="UP000267142">
    <property type="component" value="Segment"/>
</dbReference>
<gene>
    <name evidence="2" type="primary">30</name>
    <name evidence="2" type="ORF">SEA_BURRO_30</name>
</gene>
<keyword evidence="3" id="KW-1185">Reference proteome</keyword>
<dbReference type="EMBL" id="MH825698">
    <property type="protein sequence ID" value="AYD86173.1"/>
    <property type="molecule type" value="Genomic_DNA"/>
</dbReference>
<dbReference type="KEGG" id="vg:55611840"/>
<evidence type="ECO:0000313" key="3">
    <source>
        <dbReference type="Proteomes" id="UP000267142"/>
    </source>
</evidence>
<dbReference type="GeneID" id="55611840"/>
<protein>
    <submittedName>
        <fullName evidence="2">Uncharacterized protein</fullName>
    </submittedName>
</protein>
<sequence length="58" mass="5636">MREGEDMDQLIEVLTQIQDLAGVAIDALTEAAGGGGAPEGAAPPEGGGEPAPAPEPPA</sequence>
<reference evidence="2 3" key="1">
    <citation type="submission" date="2018-08" db="EMBL/GenBank/DDBJ databases">
        <authorList>
            <person name="Solberg C.E."/>
            <person name="Bonilla J.A."/>
            <person name="Klyczek K."/>
            <person name="Garlena R.A."/>
            <person name="Russell D.A."/>
            <person name="Pope W.H."/>
            <person name="Jacobs-Sera D."/>
            <person name="Hatfull G.F."/>
        </authorList>
    </citation>
    <scope>NUCLEOTIDE SEQUENCE [LARGE SCALE GENOMIC DNA]</scope>
</reference>
<evidence type="ECO:0000313" key="2">
    <source>
        <dbReference type="EMBL" id="AYD86173.1"/>
    </source>
</evidence>
<accession>A0A386KNT4</accession>
<feature type="region of interest" description="Disordered" evidence="1">
    <location>
        <begin position="31"/>
        <end position="58"/>
    </location>
</feature>
<name>A0A386KNT4_9CAUD</name>
<dbReference type="RefSeq" id="YP_009841649.1">
    <property type="nucleotide sequence ID" value="NC_048733.1"/>
</dbReference>